<organism evidence="2 3">
    <name type="scientific">Algoriphagus marincola HL-49</name>
    <dbReference type="NCBI Taxonomy" id="1305737"/>
    <lineage>
        <taxon>Bacteria</taxon>
        <taxon>Pseudomonadati</taxon>
        <taxon>Bacteroidota</taxon>
        <taxon>Cytophagia</taxon>
        <taxon>Cytophagales</taxon>
        <taxon>Cyclobacteriaceae</taxon>
        <taxon>Algoriphagus</taxon>
    </lineage>
</organism>
<reference evidence="2 3" key="1">
    <citation type="submission" date="2015-09" db="EMBL/GenBank/DDBJ databases">
        <title>Identification and resolution of microdiversity through metagenomic sequencing of parallel consortia.</title>
        <authorList>
            <person name="Nelson W.C."/>
            <person name="Romine M.F."/>
            <person name="Lindemann S.R."/>
        </authorList>
    </citation>
    <scope>NUCLEOTIDE SEQUENCE [LARGE SCALE GENOMIC DNA]</scope>
    <source>
        <strain evidence="2">HL-49</strain>
    </source>
</reference>
<dbReference type="eggNOG" id="ENOG5032W3U">
    <property type="taxonomic scope" value="Bacteria"/>
</dbReference>
<feature type="transmembrane region" description="Helical" evidence="1">
    <location>
        <begin position="53"/>
        <end position="71"/>
    </location>
</feature>
<evidence type="ECO:0000256" key="1">
    <source>
        <dbReference type="SAM" id="Phobius"/>
    </source>
</evidence>
<feature type="transmembrane region" description="Helical" evidence="1">
    <location>
        <begin position="141"/>
        <end position="159"/>
    </location>
</feature>
<feature type="transmembrane region" description="Helical" evidence="1">
    <location>
        <begin position="179"/>
        <end position="202"/>
    </location>
</feature>
<dbReference type="AlphaFoldDB" id="A0A0P7YEQ4"/>
<feature type="transmembrane region" description="Helical" evidence="1">
    <location>
        <begin position="296"/>
        <end position="312"/>
    </location>
</feature>
<accession>A0A0P7YEQ4</accession>
<name>A0A0P7YEQ4_9BACT</name>
<evidence type="ECO:0000313" key="2">
    <source>
        <dbReference type="EMBL" id="KPQ19479.1"/>
    </source>
</evidence>
<evidence type="ECO:0000313" key="3">
    <source>
        <dbReference type="Proteomes" id="UP000050421"/>
    </source>
</evidence>
<dbReference type="OrthoDB" id="1092558at2"/>
<feature type="transmembrane region" description="Helical" evidence="1">
    <location>
        <begin position="214"/>
        <end position="233"/>
    </location>
</feature>
<dbReference type="STRING" id="1305737.GCA_000526355_01766"/>
<feature type="transmembrane region" description="Helical" evidence="1">
    <location>
        <begin position="267"/>
        <end position="284"/>
    </location>
</feature>
<dbReference type="Proteomes" id="UP000050421">
    <property type="component" value="Unassembled WGS sequence"/>
</dbReference>
<keyword evidence="1" id="KW-0472">Membrane</keyword>
<feature type="transmembrane region" description="Helical" evidence="1">
    <location>
        <begin position="324"/>
        <end position="347"/>
    </location>
</feature>
<dbReference type="EMBL" id="LJXT01000009">
    <property type="protein sequence ID" value="KPQ19479.1"/>
    <property type="molecule type" value="Genomic_DNA"/>
</dbReference>
<feature type="transmembrane region" description="Helical" evidence="1">
    <location>
        <begin position="359"/>
        <end position="379"/>
    </location>
</feature>
<comment type="caution">
    <text evidence="2">The sequence shown here is derived from an EMBL/GenBank/DDBJ whole genome shotgun (WGS) entry which is preliminary data.</text>
</comment>
<dbReference type="PATRIC" id="fig|1305737.6.peg.1171"/>
<proteinExistence type="predicted"/>
<keyword evidence="1" id="KW-1133">Transmembrane helix</keyword>
<feature type="transmembrane region" description="Helical" evidence="1">
    <location>
        <begin position="108"/>
        <end position="129"/>
    </location>
</feature>
<keyword evidence="1" id="KW-0812">Transmembrane</keyword>
<sequence length="388" mass="44749">MKMVSRLPAFWISALLVTLGFSWITYEMLAGNIFSDFLAHLDIWNFYQERGKIPFPPFYYLTFFGISTVIPGSKSLKIALLLLIGISWLAKYLLTYHFLKNEIRENPWLAWIPLGLLLMFPLILLGWEGDYWLLGKMTPNLWHNGSTIFVFPFCMLLFWEVRKWCIGSQPNFIPLISWTLLILLIKPSYLFGLIPGLMVMAIFSNTSRKSVFPIGIYSVLVLAFLLGSKWLIFSETAVDSLFYNFNARGDVILDPFRVWLKLSESPLWDLLGSFPLLIASLIFFGKTFWANPEFRLAFLTFSFGMLVFFIFAESGPGYLDGNFYWQIPISLFLLYLMIAKVLLSSFFQKQQLNTNSFQRIGILLAFFLLHVLSGLAYLIRISESGITL</sequence>
<feature type="transmembrane region" description="Helical" evidence="1">
    <location>
        <begin position="78"/>
        <end position="96"/>
    </location>
</feature>
<gene>
    <name evidence="2" type="ORF">HLUCCX10_02525</name>
</gene>
<protein>
    <submittedName>
        <fullName evidence="2">Uncharacterized protein</fullName>
    </submittedName>
</protein>